<comment type="caution">
    <text evidence="1">The sequence shown here is derived from an EMBL/GenBank/DDBJ whole genome shotgun (WGS) entry which is preliminary data.</text>
</comment>
<name>A0ABT1BNC3_9BURK</name>
<dbReference type="RefSeq" id="WP_252769446.1">
    <property type="nucleotide sequence ID" value="NZ_JAMXMC010000005.1"/>
</dbReference>
<dbReference type="EMBL" id="JAMXMC010000005">
    <property type="protein sequence ID" value="MCO5976917.1"/>
    <property type="molecule type" value="Genomic_DNA"/>
</dbReference>
<evidence type="ECO:0000313" key="2">
    <source>
        <dbReference type="Proteomes" id="UP001204851"/>
    </source>
</evidence>
<gene>
    <name evidence="1" type="ORF">M0L44_09370</name>
</gene>
<evidence type="ECO:0000313" key="1">
    <source>
        <dbReference type="EMBL" id="MCO5976917.1"/>
    </source>
</evidence>
<dbReference type="PROSITE" id="PS51257">
    <property type="entry name" value="PROKAR_LIPOPROTEIN"/>
    <property type="match status" value="1"/>
</dbReference>
<protein>
    <submittedName>
        <fullName evidence="1">Uncharacterized protein</fullName>
    </submittedName>
</protein>
<dbReference type="Proteomes" id="UP001204851">
    <property type="component" value="Unassembled WGS sequence"/>
</dbReference>
<proteinExistence type="predicted"/>
<reference evidence="1 2" key="1">
    <citation type="submission" date="2022-06" db="EMBL/GenBank/DDBJ databases">
        <title>Ideonella sp. NS12-5 Genome sequencing and assembly.</title>
        <authorList>
            <person name="Jung Y."/>
        </authorList>
    </citation>
    <scope>NUCLEOTIDE SEQUENCE [LARGE SCALE GENOMIC DNA]</scope>
    <source>
        <strain evidence="1 2">NS12-5</strain>
    </source>
</reference>
<organism evidence="1 2">
    <name type="scientific">Ideonella oryzae</name>
    <dbReference type="NCBI Taxonomy" id="2937441"/>
    <lineage>
        <taxon>Bacteria</taxon>
        <taxon>Pseudomonadati</taxon>
        <taxon>Pseudomonadota</taxon>
        <taxon>Betaproteobacteria</taxon>
        <taxon>Burkholderiales</taxon>
        <taxon>Sphaerotilaceae</taxon>
        <taxon>Ideonella</taxon>
    </lineage>
</organism>
<sequence>MLLRLLRGGLAGLLLLGLLAGCGGGRAENPTLSLSLSVDGSTAAGTTSGGTTTLQIQSGQTVAMDSSLDVAVVESPGQATLTSLTKTSTSWVGLVNSAVEDDVTLLVTSRDYPDQTRTVVLHVTPTPLAINVVVDGVTQTATAVGSGGNYSLSIQSGQTVALQSNVNLDLTSDFGDARVANRLVSKTGWQGTLTSAVDTEVTFTAAVDGDSSRSAQIHVLIAATPLQVGVKVDGVTQNAAPVLAGESYTVTISSGQQVALHSTVAMVVDESLGSASKSAYTKTSTDWSANLASASSSEATLVVKSNADNSLMATIHVVIDPKPLAVTASVDGVLVTNSPVTAGQTYQLNLNSGQQLTLDSTIKVNFASALGAASASNISKSSTEWQASLSAGTATTVTLTATAQGDSTRVATFVVHVAAAPLQVGVLVNGVSVTATPLLAGQATTVNMSSGQSLTLNSNVSFQVDESLGTATKSGYTKTANTWSATLSSTAPTVLTLTAKSASDSSQAVTINVVLDQIALTVNLQILTSDGSTVVQTDTATAGDVKTYSIPTGYRVAVGSPTLPINVTADLGDGLARYVNSDNHSWNAMLVSSSATEAVLNITPQGATTGGLTLKFDIVPKDFAVDVSINGLALPTSPYAAGDDRTIVVSSGDVVAMASDNNGNIVVTSTLNGLTESSVTKTSSAYTVSLTNGTGADQTAVYTITSASDSTAKVTLHITVRAP</sequence>
<keyword evidence="2" id="KW-1185">Reference proteome</keyword>
<accession>A0ABT1BNC3</accession>